<reference evidence="2" key="1">
    <citation type="journal article" date="2018" name="Nat. Plants">
        <title>Whole-genome landscape of Medicago truncatula symbiotic genes.</title>
        <authorList>
            <person name="Pecrix Y."/>
            <person name="Staton S.E."/>
            <person name="Sallet E."/>
            <person name="Lelandais-Briere C."/>
            <person name="Moreau S."/>
            <person name="Carrere S."/>
            <person name="Blein T."/>
            <person name="Jardinaud M.F."/>
            <person name="Latrasse D."/>
            <person name="Zouine M."/>
            <person name="Zahm M."/>
            <person name="Kreplak J."/>
            <person name="Mayjonade B."/>
            <person name="Satge C."/>
            <person name="Perez M."/>
            <person name="Cauet S."/>
            <person name="Marande W."/>
            <person name="Chantry-Darmon C."/>
            <person name="Lopez-Roques C."/>
            <person name="Bouchez O."/>
            <person name="Berard A."/>
            <person name="Debelle F."/>
            <person name="Munos S."/>
            <person name="Bendahmane A."/>
            <person name="Berges H."/>
            <person name="Niebel A."/>
            <person name="Buitink J."/>
            <person name="Frugier F."/>
            <person name="Benhamed M."/>
            <person name="Crespi M."/>
            <person name="Gouzy J."/>
            <person name="Gamas P."/>
        </authorList>
    </citation>
    <scope>NUCLEOTIDE SEQUENCE [LARGE SCALE GENOMIC DNA]</scope>
    <source>
        <strain evidence="2">cv. Jemalong A17</strain>
    </source>
</reference>
<dbReference type="Gramene" id="rna28984">
    <property type="protein sequence ID" value="RHN54009.1"/>
    <property type="gene ID" value="gene28984"/>
</dbReference>
<name>A0A396HL14_MEDTR</name>
<dbReference type="GO" id="GO:0009435">
    <property type="term" value="P:NAD+ biosynthetic process"/>
    <property type="evidence" value="ECO:0007669"/>
    <property type="project" value="UniProtKB-UniPathway"/>
</dbReference>
<dbReference type="EC" id="6.3.4.21" evidence="1"/>
<proteinExistence type="predicted"/>
<dbReference type="GO" id="GO:0016757">
    <property type="term" value="F:glycosyltransferase activity"/>
    <property type="evidence" value="ECO:0007669"/>
    <property type="project" value="UniProtKB-KW"/>
</dbReference>
<dbReference type="GO" id="GO:0004516">
    <property type="term" value="F:nicotinate phosphoribosyltransferase activity"/>
    <property type="evidence" value="ECO:0007669"/>
    <property type="project" value="UniProtKB-EC"/>
</dbReference>
<evidence type="ECO:0000313" key="2">
    <source>
        <dbReference type="Proteomes" id="UP000265566"/>
    </source>
</evidence>
<gene>
    <name evidence="1" type="ORF">MtrunA17_Chr5g0402041</name>
</gene>
<dbReference type="EMBL" id="PSQE01000005">
    <property type="protein sequence ID" value="RHN54009.1"/>
    <property type="molecule type" value="Genomic_DNA"/>
</dbReference>
<sequence>MDSNGSIKPSRVIPGPTNPMVTPLLTDHYQFTMAYAYWKANKHQERAV</sequence>
<comment type="caution">
    <text evidence="1">The sequence shown here is derived from an EMBL/GenBank/DDBJ whole genome shotgun (WGS) entry which is preliminary data.</text>
</comment>
<dbReference type="AlphaFoldDB" id="A0A396HL14"/>
<keyword evidence="1" id="KW-0808">Transferase</keyword>
<protein>
    <submittedName>
        <fullName evidence="1">Putative nicotinate phosphoribosyltransferase</fullName>
        <ecNumber evidence="1">6.3.4.21</ecNumber>
    </submittedName>
</protein>
<keyword evidence="1" id="KW-0328">Glycosyltransferase</keyword>
<organism evidence="1 2">
    <name type="scientific">Medicago truncatula</name>
    <name type="common">Barrel medic</name>
    <name type="synonym">Medicago tribuloides</name>
    <dbReference type="NCBI Taxonomy" id="3880"/>
    <lineage>
        <taxon>Eukaryota</taxon>
        <taxon>Viridiplantae</taxon>
        <taxon>Streptophyta</taxon>
        <taxon>Embryophyta</taxon>
        <taxon>Tracheophyta</taxon>
        <taxon>Spermatophyta</taxon>
        <taxon>Magnoliopsida</taxon>
        <taxon>eudicotyledons</taxon>
        <taxon>Gunneridae</taxon>
        <taxon>Pentapetalae</taxon>
        <taxon>rosids</taxon>
        <taxon>fabids</taxon>
        <taxon>Fabales</taxon>
        <taxon>Fabaceae</taxon>
        <taxon>Papilionoideae</taxon>
        <taxon>50 kb inversion clade</taxon>
        <taxon>NPAAA clade</taxon>
        <taxon>Hologalegina</taxon>
        <taxon>IRL clade</taxon>
        <taxon>Trifolieae</taxon>
        <taxon>Medicago</taxon>
    </lineage>
</organism>
<dbReference type="UniPathway" id="UPA00253"/>
<evidence type="ECO:0000313" key="1">
    <source>
        <dbReference type="EMBL" id="RHN54009.1"/>
    </source>
</evidence>
<dbReference type="SUPFAM" id="SSF54675">
    <property type="entry name" value="Nicotinate/Quinolinate PRTase N-terminal domain-like"/>
    <property type="match status" value="1"/>
</dbReference>
<dbReference type="Proteomes" id="UP000265566">
    <property type="component" value="Chromosome 5"/>
</dbReference>
<accession>A0A396HL14</accession>
<dbReference type="Gene3D" id="3.20.140.10">
    <property type="entry name" value="nicotinate phosphoribosyltransferase"/>
    <property type="match status" value="1"/>
</dbReference>
<keyword evidence="1" id="KW-0436">Ligase</keyword>